<accession>A0A6B2KYP2</accession>
<feature type="domain" description="Ras-GEF" evidence="3">
    <location>
        <begin position="208"/>
        <end position="444"/>
    </location>
</feature>
<dbReference type="GO" id="GO:0005886">
    <property type="term" value="C:plasma membrane"/>
    <property type="evidence" value="ECO:0007669"/>
    <property type="project" value="TreeGrafter"/>
</dbReference>
<dbReference type="Gene3D" id="1.20.870.10">
    <property type="entry name" value="Son of sevenless (SoS) protein Chain: S domain 1"/>
    <property type="match status" value="1"/>
</dbReference>
<dbReference type="PANTHER" id="PTHR23113">
    <property type="entry name" value="GUANINE NUCLEOTIDE EXCHANGE FACTOR"/>
    <property type="match status" value="1"/>
</dbReference>
<evidence type="ECO:0000256" key="1">
    <source>
        <dbReference type="ARBA" id="ARBA00022658"/>
    </source>
</evidence>
<dbReference type="InterPro" id="IPR001895">
    <property type="entry name" value="RASGEF_cat_dom"/>
</dbReference>
<protein>
    <recommendedName>
        <fullName evidence="3">Ras-GEF domain-containing protein</fullName>
    </recommendedName>
</protein>
<dbReference type="GO" id="GO:0005085">
    <property type="term" value="F:guanyl-nucleotide exchange factor activity"/>
    <property type="evidence" value="ECO:0007669"/>
    <property type="project" value="UniProtKB-KW"/>
</dbReference>
<dbReference type="SMART" id="SM00147">
    <property type="entry name" value="RasGEF"/>
    <property type="match status" value="1"/>
</dbReference>
<keyword evidence="1 2" id="KW-0344">Guanine-nucleotide releasing factor</keyword>
<dbReference type="Gene3D" id="1.10.840.10">
    <property type="entry name" value="Ras guanine-nucleotide exchange factors catalytic domain"/>
    <property type="match status" value="1"/>
</dbReference>
<name>A0A6B2KYP2_9EUKA</name>
<dbReference type="CDD" id="cd00155">
    <property type="entry name" value="RasGEF"/>
    <property type="match status" value="1"/>
</dbReference>
<dbReference type="Pfam" id="PF00617">
    <property type="entry name" value="RasGEF"/>
    <property type="match status" value="1"/>
</dbReference>
<dbReference type="InterPro" id="IPR036964">
    <property type="entry name" value="RASGEF_cat_dom_sf"/>
</dbReference>
<dbReference type="PANTHER" id="PTHR23113:SF370">
    <property type="entry name" value="RAS GUANINE NUCLEOTIDE EXCHANGE FACTOR P"/>
    <property type="match status" value="1"/>
</dbReference>
<evidence type="ECO:0000313" key="4">
    <source>
        <dbReference type="EMBL" id="NDV29860.1"/>
    </source>
</evidence>
<dbReference type="GO" id="GO:0007265">
    <property type="term" value="P:Ras protein signal transduction"/>
    <property type="evidence" value="ECO:0007669"/>
    <property type="project" value="TreeGrafter"/>
</dbReference>
<sequence length="704" mass="81047">MDSLHNIIRKSVSLRSIIQRTSFNPQLPPSNTHQSLQLDENLQNAIWHAKPIDIKDGSKSGSLYDVIFSITHPEYEGSELDMYKVIVATFPTIKLNPMDLLQLLLARLKPLDSLKQTELAKKVQLKTLSILRWWIKTNPNDLSLEVSSEITQYTKYVDTEAVIFIETIDKMLQKGARMQCIDPAHLPPMNVQVPDRISSCLEVIFGVPDVLVAHQLVVISSQLFIKILPTEFMNLAWSDEGLKHRATNIIAFVERANLLSKWVVTTILTKENAASRAKLIKRFIKIGMILLELRDFNSLMGLVVGISNSSITRLRKSWALIGDKLIENWNFISHLMSPEKGFTHYREYVSKINDPLIPLLTVYLSDLILISEGNPTYTDQNSTIINLTKLEQIYKVIVRIQTFQSSTKSLKTMQKMEPLFTLLTNLPSLPDENLYEISLWVEPREMVAKFPPLLYRGQTFSALQAHGFSTEEVGEIIDLVVENHIEDPRWVYVSKNIEKRRQVMKVVFGHTIRWCSKQSCSIFVKHARSKNPNEPKRIVAVSVFLEPYSRIKAPISTLVFEIGRLVVNAGTKVAGRVKQVIKGIEDFVAKYEPEHCWEFFYLCVTPEYINDREYWEDIVWRVLSKADSDKLPVWTYFTDIKRMDMLRSWGFSDVVSGSLIENKIQMWGTGRSPNRWDISEHSNDSLLYRSEDHSFLERSRSNIL</sequence>
<dbReference type="InterPro" id="IPR023578">
    <property type="entry name" value="Ras_GEF_dom_sf"/>
</dbReference>
<organism evidence="4">
    <name type="scientific">Arcella intermedia</name>
    <dbReference type="NCBI Taxonomy" id="1963864"/>
    <lineage>
        <taxon>Eukaryota</taxon>
        <taxon>Amoebozoa</taxon>
        <taxon>Tubulinea</taxon>
        <taxon>Elardia</taxon>
        <taxon>Arcellinida</taxon>
        <taxon>Sphaerothecina</taxon>
        <taxon>Arcellidae</taxon>
        <taxon>Arcella</taxon>
    </lineage>
</organism>
<dbReference type="PROSITE" id="PS50009">
    <property type="entry name" value="RASGEF_CAT"/>
    <property type="match status" value="1"/>
</dbReference>
<dbReference type="InterPro" id="IPR008937">
    <property type="entry name" value="Ras-like_GEF"/>
</dbReference>
<evidence type="ECO:0000256" key="2">
    <source>
        <dbReference type="PROSITE-ProRule" id="PRU00168"/>
    </source>
</evidence>
<dbReference type="SUPFAM" id="SSF48366">
    <property type="entry name" value="Ras GEF"/>
    <property type="match status" value="1"/>
</dbReference>
<dbReference type="EMBL" id="GIBP01000891">
    <property type="protein sequence ID" value="NDV29860.1"/>
    <property type="molecule type" value="Transcribed_RNA"/>
</dbReference>
<dbReference type="AlphaFoldDB" id="A0A6B2KYP2"/>
<reference evidence="4" key="1">
    <citation type="journal article" date="2020" name="J. Eukaryot. Microbiol.">
        <title>De novo Sequencing, Assembly and Annotation of the Transcriptome for the Free-Living Testate Amoeba Arcella intermedia.</title>
        <authorList>
            <person name="Ribeiro G.M."/>
            <person name="Porfirio-Sousa A.L."/>
            <person name="Maurer-Alcala X.X."/>
            <person name="Katz L.A."/>
            <person name="Lahr D.J.G."/>
        </authorList>
    </citation>
    <scope>NUCLEOTIDE SEQUENCE</scope>
</reference>
<evidence type="ECO:0000259" key="3">
    <source>
        <dbReference type="PROSITE" id="PS50009"/>
    </source>
</evidence>
<proteinExistence type="predicted"/>